<dbReference type="GO" id="GO:0005778">
    <property type="term" value="C:peroxisomal membrane"/>
    <property type="evidence" value="ECO:0007669"/>
    <property type="project" value="UniProtKB-SubCell"/>
</dbReference>
<dbReference type="Pfam" id="PF04825">
    <property type="entry name" value="Rad21_Rec8_N"/>
    <property type="match status" value="1"/>
</dbReference>
<keyword evidence="4" id="KW-0811">Translocation</keyword>
<evidence type="ECO:0000256" key="4">
    <source>
        <dbReference type="ARBA" id="ARBA00023010"/>
    </source>
</evidence>
<evidence type="ECO:0000256" key="9">
    <source>
        <dbReference type="ARBA" id="ARBA00046271"/>
    </source>
</evidence>
<name>A0A4T0FU55_9BASI</name>
<feature type="domain" description="Peroxisome membrane anchor protein Pex14p N-terminal" evidence="13">
    <location>
        <begin position="37"/>
        <end position="79"/>
    </location>
</feature>
<dbReference type="InterPro" id="IPR025655">
    <property type="entry name" value="PEX14"/>
</dbReference>
<dbReference type="InterPro" id="IPR006785">
    <property type="entry name" value="Pex14_N"/>
</dbReference>
<evidence type="ECO:0000259" key="14">
    <source>
        <dbReference type="Pfam" id="PF04825"/>
    </source>
</evidence>
<evidence type="ECO:0000259" key="13">
    <source>
        <dbReference type="Pfam" id="PF04695"/>
    </source>
</evidence>
<evidence type="ECO:0000256" key="6">
    <source>
        <dbReference type="ARBA" id="ARBA00023140"/>
    </source>
</evidence>
<evidence type="ECO:0000313" key="16">
    <source>
        <dbReference type="Proteomes" id="UP000310189"/>
    </source>
</evidence>
<evidence type="ECO:0000256" key="10">
    <source>
        <dbReference type="RuleBase" id="RU367032"/>
    </source>
</evidence>
<dbReference type="GO" id="GO:0005102">
    <property type="term" value="F:signaling receptor binding"/>
    <property type="evidence" value="ECO:0007669"/>
    <property type="project" value="TreeGrafter"/>
</dbReference>
<sequence length="605" mass="67317">MEFLPELAEAVKAIEIHIPAIPSSPSPLNRTIIIEMADKVQSAIEFLSDPSTLNSSLESKVQFLESKGLSSTEINQALGAANSNRRMQYTQPQRYELQRDWRDYFIMAVVSGGLAYGIGSLAKRYLWPHLQPPTSTQYEADLQALNDKYDEAEGMLKELREDTTAIKDSLAGQQDKVNETVVEIERAVDGIKSSEKRTRDEMDGIIREISDIKAQIPKLVETQQQAQASTLNELQSELKSLKSLLLSRQNGGTTSPSSSIQIGKPQIPAWQLATANGSGSGSATSPSNSQSNLTSLKRLTKKDILNFSVPDFCQTLQNPPEPLALRLSSNLLFGVVRIYDRRLMFFEHDVQQVHNDLLRAITNMQSAPSDKRINLSDDRARIDQITLERHLLHEPDNIRNVDLQLEMTGIDIDDGFGHLNQDSHIASLSAFDSQTTGVGRADQSHDAPLFEPIGPLDWSLSSHAGPGADLPADIAQSASQQFLQERPPSRQLAAGLDEWGMPLEDVRGDFFDDVVQDERQEGLGDNFFNFDIPLENATAQAIEERRKSRDSNAAVPSSSPLSSLPQLPRPVKRRRLAVDARLDLFDDELRGSRENYVSNMERWAH</sequence>
<dbReference type="PANTHER" id="PTHR23058">
    <property type="entry name" value="PEROXISOMAL MEMBRANE PROTEIN PEX14"/>
    <property type="match status" value="1"/>
</dbReference>
<dbReference type="Pfam" id="PF04695">
    <property type="entry name" value="Pex14_N"/>
    <property type="match status" value="1"/>
</dbReference>
<reference evidence="15 16" key="1">
    <citation type="submission" date="2019-03" db="EMBL/GenBank/DDBJ databases">
        <title>Sequencing 23 genomes of Wallemia ichthyophaga.</title>
        <authorList>
            <person name="Gostincar C."/>
        </authorList>
    </citation>
    <scope>NUCLEOTIDE SEQUENCE [LARGE SCALE GENOMIC DNA]</scope>
    <source>
        <strain evidence="15 16">EXF-5753</strain>
    </source>
</reference>
<accession>A0A4T0FU55</accession>
<dbReference type="AlphaFoldDB" id="A0A4T0FU55"/>
<evidence type="ECO:0000256" key="1">
    <source>
        <dbReference type="ARBA" id="ARBA00005443"/>
    </source>
</evidence>
<evidence type="ECO:0000256" key="8">
    <source>
        <dbReference type="ARBA" id="ARBA00029691"/>
    </source>
</evidence>
<dbReference type="OrthoDB" id="5549158at2759"/>
<feature type="region of interest" description="Disordered" evidence="12">
    <location>
        <begin position="274"/>
        <end position="294"/>
    </location>
</feature>
<protein>
    <recommendedName>
        <fullName evidence="7 10">Peroxisomal membrane protein PEX14</fullName>
    </recommendedName>
    <alternativeName>
        <fullName evidence="8 10">Peroxin-14</fullName>
    </alternativeName>
</protein>
<keyword evidence="3 10" id="KW-0653">Protein transport</keyword>
<evidence type="ECO:0000256" key="12">
    <source>
        <dbReference type="SAM" id="MobiDB-lite"/>
    </source>
</evidence>
<keyword evidence="11" id="KW-0175">Coiled coil</keyword>
<keyword evidence="5 10" id="KW-0472">Membrane</keyword>
<evidence type="ECO:0000256" key="5">
    <source>
        <dbReference type="ARBA" id="ARBA00023136"/>
    </source>
</evidence>
<keyword evidence="6 10" id="KW-0576">Peroxisome</keyword>
<dbReference type="GO" id="GO:1990429">
    <property type="term" value="C:peroxisomal importomer complex"/>
    <property type="evidence" value="ECO:0007669"/>
    <property type="project" value="TreeGrafter"/>
</dbReference>
<feature type="region of interest" description="Disordered" evidence="12">
    <location>
        <begin position="542"/>
        <end position="568"/>
    </location>
</feature>
<evidence type="ECO:0000256" key="2">
    <source>
        <dbReference type="ARBA" id="ARBA00022448"/>
    </source>
</evidence>
<dbReference type="Gene3D" id="1.10.10.10">
    <property type="entry name" value="Winged helix-like DNA-binding domain superfamily/Winged helix DNA-binding domain"/>
    <property type="match status" value="1"/>
</dbReference>
<feature type="compositionally biased region" description="Low complexity" evidence="12">
    <location>
        <begin position="274"/>
        <end position="292"/>
    </location>
</feature>
<keyword evidence="16" id="KW-1185">Reference proteome</keyword>
<dbReference type="InterPro" id="IPR036388">
    <property type="entry name" value="WH-like_DNA-bd_sf"/>
</dbReference>
<proteinExistence type="inferred from homology"/>
<evidence type="ECO:0000313" key="15">
    <source>
        <dbReference type="EMBL" id="TIA91254.1"/>
    </source>
</evidence>
<dbReference type="Proteomes" id="UP000310189">
    <property type="component" value="Unassembled WGS sequence"/>
</dbReference>
<evidence type="ECO:0000256" key="7">
    <source>
        <dbReference type="ARBA" id="ARBA00029502"/>
    </source>
</evidence>
<keyword evidence="2 10" id="KW-0813">Transport</keyword>
<gene>
    <name evidence="15" type="ORF">E3P99_01183</name>
</gene>
<evidence type="ECO:0000256" key="3">
    <source>
        <dbReference type="ARBA" id="ARBA00022927"/>
    </source>
</evidence>
<dbReference type="GO" id="GO:0016560">
    <property type="term" value="P:protein import into peroxisome matrix, docking"/>
    <property type="evidence" value="ECO:0007669"/>
    <property type="project" value="UniProtKB-UniRule"/>
</dbReference>
<dbReference type="PANTHER" id="PTHR23058:SF0">
    <property type="entry name" value="PEROXISOMAL MEMBRANE PROTEIN PEX14"/>
    <property type="match status" value="1"/>
</dbReference>
<dbReference type="InterPro" id="IPR006910">
    <property type="entry name" value="Rad21_Rec8_N"/>
</dbReference>
<comment type="similarity">
    <text evidence="1 10">Belongs to the peroxin-14 family.</text>
</comment>
<evidence type="ECO:0000256" key="11">
    <source>
        <dbReference type="SAM" id="Coils"/>
    </source>
</evidence>
<comment type="subcellular location">
    <subcellularLocation>
        <location evidence="9 10">Peroxisome membrane</location>
    </subcellularLocation>
</comment>
<comment type="function">
    <text evidence="10">Component of the PEX13-PEX14 docking complex, a translocon channel that specifically mediates the import of peroxisomal cargo proteins bound to PEX5 receptor. The PEX13-PEX14 docking complex forms a large import pore which can be opened to a diameter of about 9 nm. Mechanistically, PEX5 receptor along with cargo proteins associates with the PEX14 subunit of the PEX13-PEX14 docking complex in the cytosol, leading to the insertion of the receptor into the organelle membrane with the concomitant translocation of the cargo into the peroxisome matrix.</text>
</comment>
<comment type="caution">
    <text evidence="15">The sequence shown here is derived from an EMBL/GenBank/DDBJ whole genome shotgun (WGS) entry which is preliminary data.</text>
</comment>
<feature type="domain" description="Rad21/Rec8-like protein N-terminal" evidence="14">
    <location>
        <begin position="296"/>
        <end position="365"/>
    </location>
</feature>
<dbReference type="EMBL" id="SPNW01000013">
    <property type="protein sequence ID" value="TIA91254.1"/>
    <property type="molecule type" value="Genomic_DNA"/>
</dbReference>
<organism evidence="15 16">
    <name type="scientific">Wallemia hederae</name>
    <dbReference type="NCBI Taxonomy" id="1540922"/>
    <lineage>
        <taxon>Eukaryota</taxon>
        <taxon>Fungi</taxon>
        <taxon>Dikarya</taxon>
        <taxon>Basidiomycota</taxon>
        <taxon>Wallemiomycotina</taxon>
        <taxon>Wallemiomycetes</taxon>
        <taxon>Wallemiales</taxon>
        <taxon>Wallemiaceae</taxon>
        <taxon>Wallemia</taxon>
    </lineage>
</organism>
<feature type="coiled-coil region" evidence="11">
    <location>
        <begin position="135"/>
        <end position="162"/>
    </location>
</feature>
<feature type="compositionally biased region" description="Low complexity" evidence="12">
    <location>
        <begin position="556"/>
        <end position="566"/>
    </location>
</feature>